<name>A0A944CC28_9HYPH</name>
<reference evidence="2" key="2">
    <citation type="journal article" date="2021" name="Microorganisms">
        <title>Bacterial Dimethylsulfoniopropionate Biosynthesis in the East China Sea.</title>
        <authorList>
            <person name="Liu J."/>
            <person name="Zhang Y."/>
            <person name="Liu J."/>
            <person name="Zhong H."/>
            <person name="Williams B.T."/>
            <person name="Zheng Y."/>
            <person name="Curson A.R.J."/>
            <person name="Sun C."/>
            <person name="Sun H."/>
            <person name="Song D."/>
            <person name="Wagner Mackenzie B."/>
            <person name="Bermejo Martinez A."/>
            <person name="Todd J.D."/>
            <person name="Zhang X.H."/>
        </authorList>
    </citation>
    <scope>NUCLEOTIDE SEQUENCE</scope>
    <source>
        <strain evidence="2">AESS21</strain>
    </source>
</reference>
<protein>
    <submittedName>
        <fullName evidence="2">DUF1365 domain-containing protein</fullName>
    </submittedName>
</protein>
<dbReference type="RefSeq" id="WP_246541475.1">
    <property type="nucleotide sequence ID" value="NZ_QTKU01000001.1"/>
</dbReference>
<reference evidence="2" key="1">
    <citation type="submission" date="2018-08" db="EMBL/GenBank/DDBJ databases">
        <authorList>
            <person name="Jin W."/>
            <person name="Wang H."/>
            <person name="Yang Y."/>
            <person name="Li M."/>
            <person name="Liu J."/>
        </authorList>
    </citation>
    <scope>NUCLEOTIDE SEQUENCE</scope>
    <source>
        <strain evidence="2">AESS21</strain>
    </source>
</reference>
<proteinExistence type="predicted"/>
<dbReference type="InterPro" id="IPR010775">
    <property type="entry name" value="DUF1365"/>
</dbReference>
<sequence>MTRQTATSMDANGAPPDSAACLYSGSVMHARMKPVAHRFDYDVFSLLIDLDRLEDAAGLSRFFSIRRFNLVSFDPKDHGPRDGSDLRQHVDGLLEAQGLERPSKVLLLAYPRILGTVFNPLAIYYAYDASDALVAVVYEVRNTFGDLHQYVAPVREGQLSAAGLRQDQEKLFYVSPFIDMDQHYHFRLMPPGKSVRIRILETDDEGPLLSATFSGNHKPLTSSVLLKLCIRIPLLTAKVVGGIHWQAFKIWRKRVRFYPRPAPGASRQSSSDHPSGPLAAG</sequence>
<comment type="caution">
    <text evidence="2">The sequence shown here is derived from an EMBL/GenBank/DDBJ whole genome shotgun (WGS) entry which is preliminary data.</text>
</comment>
<evidence type="ECO:0000313" key="3">
    <source>
        <dbReference type="Proteomes" id="UP000705379"/>
    </source>
</evidence>
<gene>
    <name evidence="2" type="ORF">DYI23_05550</name>
</gene>
<accession>A0A944CC28</accession>
<dbReference type="PANTHER" id="PTHR33973">
    <property type="entry name" value="OS07G0153300 PROTEIN"/>
    <property type="match status" value="1"/>
</dbReference>
<dbReference type="Pfam" id="PF07103">
    <property type="entry name" value="DUF1365"/>
    <property type="match status" value="1"/>
</dbReference>
<evidence type="ECO:0000313" key="2">
    <source>
        <dbReference type="EMBL" id="MBS8259677.1"/>
    </source>
</evidence>
<dbReference type="EMBL" id="QTKU01000001">
    <property type="protein sequence ID" value="MBS8259677.1"/>
    <property type="molecule type" value="Genomic_DNA"/>
</dbReference>
<feature type="region of interest" description="Disordered" evidence="1">
    <location>
        <begin position="262"/>
        <end position="281"/>
    </location>
</feature>
<dbReference type="PANTHER" id="PTHR33973:SF4">
    <property type="entry name" value="OS07G0153300 PROTEIN"/>
    <property type="match status" value="1"/>
</dbReference>
<dbReference type="AlphaFoldDB" id="A0A944CC28"/>
<organism evidence="2 3">
    <name type="scientific">Roseibium polysiphoniae</name>
    <dbReference type="NCBI Taxonomy" id="2571221"/>
    <lineage>
        <taxon>Bacteria</taxon>
        <taxon>Pseudomonadati</taxon>
        <taxon>Pseudomonadota</taxon>
        <taxon>Alphaproteobacteria</taxon>
        <taxon>Hyphomicrobiales</taxon>
        <taxon>Stappiaceae</taxon>
        <taxon>Roseibium</taxon>
    </lineage>
</organism>
<dbReference type="Proteomes" id="UP000705379">
    <property type="component" value="Unassembled WGS sequence"/>
</dbReference>
<evidence type="ECO:0000256" key="1">
    <source>
        <dbReference type="SAM" id="MobiDB-lite"/>
    </source>
</evidence>